<evidence type="ECO:0000313" key="2">
    <source>
        <dbReference type="Proteomes" id="UP000236316"/>
    </source>
</evidence>
<dbReference type="Proteomes" id="UP000236316">
    <property type="component" value="Segment"/>
</dbReference>
<name>A0A2I2L4J6_9VIRU</name>
<gene>
    <name evidence="1" type="ORF">ORPV_485</name>
</gene>
<sequence>MEKFEMSGLRSLPDDILISEVLPNIQLDILDHLCKCDKRFVQLCECDTLWYQRIKKEYPSRLIKKTSTISHKDYYLHLYKSDIYPVYVNGDIVDYIRLMEDNGYTSLKDREYDNVHVILLDGAYDYSIYYQIWNGEKMMEKLNGENEGLQLGKLKVSGILILNINEVNKVDLLNNMITHHILSHKSSIPLYIIKWEHLKSERLFDLRRRNSTNISDSLKIEELHPINLIEMINFSSNILYGYDIVRYKLYRDNSLNTNELYYFDGTQLVHIPSIKLTNILKNLIIHIGHHHYI</sequence>
<dbReference type="EMBL" id="LT906555">
    <property type="protein sequence ID" value="SNW62389.1"/>
    <property type="molecule type" value="Genomic_DNA"/>
</dbReference>
<dbReference type="RefSeq" id="YP_009448691.1">
    <property type="nucleotide sequence ID" value="NC_036594.1"/>
</dbReference>
<accession>A0A2I2L4J6</accession>
<dbReference type="KEGG" id="vg:35382278"/>
<protein>
    <submittedName>
        <fullName evidence="1">Uncharacterized protein</fullName>
    </submittedName>
</protein>
<keyword evidence="2" id="KW-1185">Reference proteome</keyword>
<organism evidence="1">
    <name type="scientific">Orpheovirus IHUMI-LCC2</name>
    <dbReference type="NCBI Taxonomy" id="2023057"/>
    <lineage>
        <taxon>Viruses</taxon>
        <taxon>Varidnaviria</taxon>
        <taxon>Bamfordvirae</taxon>
        <taxon>Nucleocytoviricota</taxon>
        <taxon>Megaviricetes</taxon>
        <taxon>Pimascovirales</taxon>
        <taxon>Ocovirineae</taxon>
        <taxon>Orpheoviridae</taxon>
        <taxon>Alphaorpheovirus</taxon>
        <taxon>Alphaorpheovirus massiliense</taxon>
    </lineage>
</organism>
<reference evidence="1" key="1">
    <citation type="submission" date="2017-08" db="EMBL/GenBank/DDBJ databases">
        <authorList>
            <consortium name="Urmite Genomes"/>
        </authorList>
    </citation>
    <scope>NUCLEOTIDE SEQUENCE [LARGE SCALE GENOMIC DNA]</scope>
    <source>
        <strain evidence="1">IHUMI-LCC2</strain>
    </source>
</reference>
<dbReference type="GeneID" id="35382278"/>
<evidence type="ECO:0000313" key="1">
    <source>
        <dbReference type="EMBL" id="SNW62389.1"/>
    </source>
</evidence>
<proteinExistence type="predicted"/>